<proteinExistence type="predicted"/>
<dbReference type="Proteomes" id="UP000499080">
    <property type="component" value="Unassembled WGS sequence"/>
</dbReference>
<evidence type="ECO:0000313" key="3">
    <source>
        <dbReference type="Proteomes" id="UP000499080"/>
    </source>
</evidence>
<dbReference type="AlphaFoldDB" id="A0A4Y2T025"/>
<feature type="non-terminal residue" evidence="2">
    <location>
        <position position="1"/>
    </location>
</feature>
<comment type="caution">
    <text evidence="2">The sequence shown here is derived from an EMBL/GenBank/DDBJ whole genome shotgun (WGS) entry which is preliminary data.</text>
</comment>
<dbReference type="EMBL" id="BGPR01024647">
    <property type="protein sequence ID" value="GBN92876.1"/>
    <property type="molecule type" value="Genomic_DNA"/>
</dbReference>
<evidence type="ECO:0000256" key="1">
    <source>
        <dbReference type="SAM" id="Coils"/>
    </source>
</evidence>
<accession>A0A4Y2T025</accession>
<protein>
    <submittedName>
        <fullName evidence="2">Uncharacterized protein</fullName>
    </submittedName>
</protein>
<feature type="coiled-coil region" evidence="1">
    <location>
        <begin position="29"/>
        <end position="76"/>
    </location>
</feature>
<reference evidence="2 3" key="1">
    <citation type="journal article" date="2019" name="Sci. Rep.">
        <title>Orb-weaving spider Araneus ventricosus genome elucidates the spidroin gene catalogue.</title>
        <authorList>
            <person name="Kono N."/>
            <person name="Nakamura H."/>
            <person name="Ohtoshi R."/>
            <person name="Moran D.A.P."/>
            <person name="Shinohara A."/>
            <person name="Yoshida Y."/>
            <person name="Fujiwara M."/>
            <person name="Mori M."/>
            <person name="Tomita M."/>
            <person name="Arakawa K."/>
        </authorList>
    </citation>
    <scope>NUCLEOTIDE SEQUENCE [LARGE SCALE GENOMIC DNA]</scope>
</reference>
<organism evidence="2 3">
    <name type="scientific">Araneus ventricosus</name>
    <name type="common">Orbweaver spider</name>
    <name type="synonym">Epeira ventricosa</name>
    <dbReference type="NCBI Taxonomy" id="182803"/>
    <lineage>
        <taxon>Eukaryota</taxon>
        <taxon>Metazoa</taxon>
        <taxon>Ecdysozoa</taxon>
        <taxon>Arthropoda</taxon>
        <taxon>Chelicerata</taxon>
        <taxon>Arachnida</taxon>
        <taxon>Araneae</taxon>
        <taxon>Araneomorphae</taxon>
        <taxon>Entelegynae</taxon>
        <taxon>Araneoidea</taxon>
        <taxon>Araneidae</taxon>
        <taxon>Araneus</taxon>
    </lineage>
</organism>
<gene>
    <name evidence="2" type="ORF">AVEN_44432_1</name>
</gene>
<evidence type="ECO:0000313" key="2">
    <source>
        <dbReference type="EMBL" id="GBN92876.1"/>
    </source>
</evidence>
<keyword evidence="3" id="KW-1185">Reference proteome</keyword>
<sequence length="97" mass="11339">NRKAVKRKIKNSLAAEVSEKLIRSQNETNDSQRRMVQVAERKVTLLEQQVTLLERRALAAERKATAEEQLVLLKEKKLHQQCRNEIHALRMNNLKIL</sequence>
<name>A0A4Y2T025_ARAVE</name>
<keyword evidence="1" id="KW-0175">Coiled coil</keyword>